<sequence length="56" mass="6228">MELTSVESPSLPLQPHPSIPKESCVEPTINPENDSKTKHGQKDVMHHTTILPDVTR</sequence>
<feature type="region of interest" description="Disordered" evidence="1">
    <location>
        <begin position="1"/>
        <end position="56"/>
    </location>
</feature>
<proteinExistence type="predicted"/>
<reference evidence="2 3" key="1">
    <citation type="journal article" date="2019" name="G3 (Bethesda)">
        <title>Sequencing of a Wild Apple (Malus baccata) Genome Unravels the Differences Between Cultivated and Wild Apple Species Regarding Disease Resistance and Cold Tolerance.</title>
        <authorList>
            <person name="Chen X."/>
        </authorList>
    </citation>
    <scope>NUCLEOTIDE SEQUENCE [LARGE SCALE GENOMIC DNA]</scope>
    <source>
        <strain evidence="3">cv. Shandingzi</strain>
        <tissue evidence="2">Leaves</tissue>
    </source>
</reference>
<dbReference type="Proteomes" id="UP000315295">
    <property type="component" value="Unassembled WGS sequence"/>
</dbReference>
<accession>A0A540NH30</accession>
<evidence type="ECO:0000313" key="2">
    <source>
        <dbReference type="EMBL" id="TQE09820.1"/>
    </source>
</evidence>
<organism evidence="2 3">
    <name type="scientific">Malus baccata</name>
    <name type="common">Siberian crab apple</name>
    <name type="synonym">Pyrus baccata</name>
    <dbReference type="NCBI Taxonomy" id="106549"/>
    <lineage>
        <taxon>Eukaryota</taxon>
        <taxon>Viridiplantae</taxon>
        <taxon>Streptophyta</taxon>
        <taxon>Embryophyta</taxon>
        <taxon>Tracheophyta</taxon>
        <taxon>Spermatophyta</taxon>
        <taxon>Magnoliopsida</taxon>
        <taxon>eudicotyledons</taxon>
        <taxon>Gunneridae</taxon>
        <taxon>Pentapetalae</taxon>
        <taxon>rosids</taxon>
        <taxon>fabids</taxon>
        <taxon>Rosales</taxon>
        <taxon>Rosaceae</taxon>
        <taxon>Amygdaloideae</taxon>
        <taxon>Maleae</taxon>
        <taxon>Malus</taxon>
    </lineage>
</organism>
<keyword evidence="3" id="KW-1185">Reference proteome</keyword>
<protein>
    <submittedName>
        <fullName evidence="2">Uncharacterized protein</fullName>
    </submittedName>
</protein>
<gene>
    <name evidence="2" type="ORF">C1H46_004594</name>
</gene>
<feature type="compositionally biased region" description="Basic and acidic residues" evidence="1">
    <location>
        <begin position="33"/>
        <end position="46"/>
    </location>
</feature>
<dbReference type="AlphaFoldDB" id="A0A540NH30"/>
<name>A0A540NH30_MALBA</name>
<comment type="caution">
    <text evidence="2">The sequence shown here is derived from an EMBL/GenBank/DDBJ whole genome shotgun (WGS) entry which is preliminary data.</text>
</comment>
<dbReference type="EMBL" id="VIEB01000052">
    <property type="protein sequence ID" value="TQE09820.1"/>
    <property type="molecule type" value="Genomic_DNA"/>
</dbReference>
<evidence type="ECO:0000313" key="3">
    <source>
        <dbReference type="Proteomes" id="UP000315295"/>
    </source>
</evidence>
<evidence type="ECO:0000256" key="1">
    <source>
        <dbReference type="SAM" id="MobiDB-lite"/>
    </source>
</evidence>